<dbReference type="InterPro" id="IPR011042">
    <property type="entry name" value="6-blade_b-propeller_TolB-like"/>
</dbReference>
<gene>
    <name evidence="4" type="ORF">GCM10023165_52680</name>
</gene>
<feature type="repeat" description="NHL" evidence="2">
    <location>
        <begin position="203"/>
        <end position="233"/>
    </location>
</feature>
<keyword evidence="1" id="KW-0677">Repeat</keyword>
<dbReference type="PANTHER" id="PTHR13833:SF71">
    <property type="entry name" value="NHL DOMAIN-CONTAINING PROTEIN"/>
    <property type="match status" value="1"/>
</dbReference>
<evidence type="ECO:0000313" key="5">
    <source>
        <dbReference type="Proteomes" id="UP001500975"/>
    </source>
</evidence>
<dbReference type="PANTHER" id="PTHR13833">
    <property type="match status" value="1"/>
</dbReference>
<dbReference type="CDD" id="cd14953">
    <property type="entry name" value="NHL_like_1"/>
    <property type="match status" value="1"/>
</dbReference>
<dbReference type="Pfam" id="PF01436">
    <property type="entry name" value="NHL"/>
    <property type="match status" value="2"/>
</dbReference>
<evidence type="ECO:0008006" key="6">
    <source>
        <dbReference type="Google" id="ProtNLM"/>
    </source>
</evidence>
<evidence type="ECO:0000313" key="4">
    <source>
        <dbReference type="EMBL" id="GAA4358079.1"/>
    </source>
</evidence>
<evidence type="ECO:0000256" key="1">
    <source>
        <dbReference type="ARBA" id="ARBA00022737"/>
    </source>
</evidence>
<sequence>MLAAAASAPVAAATPPDATATASDTTGTPPSSADPVESAPPTHTIGGTLAGLATHTKLVLLDNGGDALTLTANGPFSFATPLAFNTDYAVTVGTQPSWQNCSVAQGNGTATANVTSVSVSCAEAQARVSTFAGTGTAGSNDGSGTAASFNDLLAVTVDAGGNLYLADGGNNMIRKISPAGVVGTVAGSPTAGYADATGAAARFSGPAGVAVDAGGNIYVADYGNNMIRKISPAGEVSTWAGSTSPGLVDGIGTNARFNRPWSLDIDAGGNLYVLDGGNNVIRKITPAGMVTTLAGSGTQGSTDGQGTAASFGPPSSLRVGPDGNIYVADGNHLIRKITPDGIVTTLAGSTTPGFVDGTLAAARFKEPWGLAVDTSGNVYVADAGNNAIRKITPDGVVTTIAGSSTPGSADGIGAAAQFSDLVDVTADRDGDLYVVSSYLVRKITPVR</sequence>
<dbReference type="InterPro" id="IPR001258">
    <property type="entry name" value="NHL_repeat"/>
</dbReference>
<proteinExistence type="predicted"/>
<feature type="compositionally biased region" description="Low complexity" evidence="3">
    <location>
        <begin position="1"/>
        <end position="35"/>
    </location>
</feature>
<feature type="compositionally biased region" description="Low complexity" evidence="3">
    <location>
        <begin position="295"/>
        <end position="309"/>
    </location>
</feature>
<feature type="repeat" description="NHL" evidence="2">
    <location>
        <begin position="364"/>
        <end position="394"/>
    </location>
</feature>
<feature type="region of interest" description="Disordered" evidence="3">
    <location>
        <begin position="295"/>
        <end position="314"/>
    </location>
</feature>
<protein>
    <recommendedName>
        <fullName evidence="6">NHL repeat-containing protein</fullName>
    </recommendedName>
</protein>
<dbReference type="SUPFAM" id="SSF101898">
    <property type="entry name" value="NHL repeat"/>
    <property type="match status" value="1"/>
</dbReference>
<evidence type="ECO:0000256" key="2">
    <source>
        <dbReference type="PROSITE-ProRule" id="PRU00504"/>
    </source>
</evidence>
<feature type="region of interest" description="Disordered" evidence="3">
    <location>
        <begin position="1"/>
        <end position="48"/>
    </location>
</feature>
<keyword evidence="5" id="KW-1185">Reference proteome</keyword>
<dbReference type="Gene3D" id="2.120.10.30">
    <property type="entry name" value="TolB, C-terminal domain"/>
    <property type="match status" value="3"/>
</dbReference>
<reference evidence="5" key="1">
    <citation type="journal article" date="2019" name="Int. J. Syst. Evol. Microbiol.">
        <title>The Global Catalogue of Microorganisms (GCM) 10K type strain sequencing project: providing services to taxonomists for standard genome sequencing and annotation.</title>
        <authorList>
            <consortium name="The Broad Institute Genomics Platform"/>
            <consortium name="The Broad Institute Genome Sequencing Center for Infectious Disease"/>
            <person name="Wu L."/>
            <person name="Ma J."/>
        </authorList>
    </citation>
    <scope>NUCLEOTIDE SEQUENCE [LARGE SCALE GENOMIC DNA]</scope>
    <source>
        <strain evidence="5">JCM 17804</strain>
    </source>
</reference>
<evidence type="ECO:0000256" key="3">
    <source>
        <dbReference type="SAM" id="MobiDB-lite"/>
    </source>
</evidence>
<name>A0ABP8IFY2_9BURK</name>
<accession>A0ABP8IFY2</accession>
<dbReference type="EMBL" id="BAABGJ010000081">
    <property type="protein sequence ID" value="GAA4358079.1"/>
    <property type="molecule type" value="Genomic_DNA"/>
</dbReference>
<dbReference type="Proteomes" id="UP001500975">
    <property type="component" value="Unassembled WGS sequence"/>
</dbReference>
<organism evidence="4 5">
    <name type="scientific">Variovorax defluvii</name>
    <dbReference type="NCBI Taxonomy" id="913761"/>
    <lineage>
        <taxon>Bacteria</taxon>
        <taxon>Pseudomonadati</taxon>
        <taxon>Pseudomonadota</taxon>
        <taxon>Betaproteobacteria</taxon>
        <taxon>Burkholderiales</taxon>
        <taxon>Comamonadaceae</taxon>
        <taxon>Variovorax</taxon>
    </lineage>
</organism>
<dbReference type="PROSITE" id="PS51125">
    <property type="entry name" value="NHL"/>
    <property type="match status" value="2"/>
</dbReference>
<comment type="caution">
    <text evidence="4">The sequence shown here is derived from an EMBL/GenBank/DDBJ whole genome shotgun (WGS) entry which is preliminary data.</text>
</comment>